<dbReference type="EMBL" id="JBELQE010000089">
    <property type="protein sequence ID" value="MER2251675.1"/>
    <property type="molecule type" value="Genomic_DNA"/>
</dbReference>
<dbReference type="SUPFAM" id="SSF53756">
    <property type="entry name" value="UDP-Glycosyltransferase/glycogen phosphorylase"/>
    <property type="match status" value="1"/>
</dbReference>
<dbReference type="InterPro" id="IPR002213">
    <property type="entry name" value="UDP_glucos_trans"/>
</dbReference>
<name>A0ABV1QQU2_9HYPH</name>
<dbReference type="RefSeq" id="WP_350396037.1">
    <property type="nucleotide sequence ID" value="NZ_JBELQE010000089.1"/>
</dbReference>
<dbReference type="Proteomes" id="UP001480955">
    <property type="component" value="Unassembled WGS sequence"/>
</dbReference>
<dbReference type="Pfam" id="PF03033">
    <property type="entry name" value="Glyco_transf_28"/>
    <property type="match status" value="1"/>
</dbReference>
<keyword evidence="4" id="KW-1185">Reference proteome</keyword>
<protein>
    <submittedName>
        <fullName evidence="3">Nucleotide disphospho-sugar-binding domain-containing protein</fullName>
    </submittedName>
</protein>
<evidence type="ECO:0000313" key="3">
    <source>
        <dbReference type="EMBL" id="MER2251675.1"/>
    </source>
</evidence>
<proteinExistence type="predicted"/>
<dbReference type="InterPro" id="IPR010610">
    <property type="entry name" value="EryCIII-like_C"/>
</dbReference>
<reference evidence="3 4" key="1">
    <citation type="submission" date="2024-06" db="EMBL/GenBank/DDBJ databases">
        <authorList>
            <person name="Campbell A.G."/>
        </authorList>
    </citation>
    <scope>NUCLEOTIDE SEQUENCE [LARGE SCALE GENOMIC DNA]</scope>
    <source>
        <strain evidence="3 4">EM12</strain>
    </source>
</reference>
<sequence length="423" mass="45507">MRIFVVAVGSHGDVLPLLAIATELRRRGHAVTLAAPAPFAAKAARASVPFFALGTEEDYRRAATETGLWRPWRGIGAMFRHVSAATEPVYGWLAGTARPGECVVLASTLALGARVAQEKLGLDVVTVHLMPLLAGSRTDPPILPGLPLPERLPARIRHWIGWGADRFVIGPAALPALNGFRARLDLPPVRRLRRWWSSPQRVLLTFPRWYAAPQPHRMPQSLQVGFPLADRFGDVAEPEPAVAGFLAAGPPPLAFTYGSAMSRSQAFFRTALRVCTRLGRRGLLLAPQGGQVPADLPPSVLHVPYAPFSRVLPRCAALIHHGGIGTVAQALAAGIPQLVVPVAFDHFDEARWLGRLGVGTALSRRRFTPARAVPTLRRLLTDPRVAQACTAAKARMAQEDGVAEACDAVEAFCAGAEHCQRGN</sequence>
<accession>A0ABV1QQU2</accession>
<feature type="domain" description="Glycosyltransferase family 28 N-terminal" evidence="1">
    <location>
        <begin position="3"/>
        <end position="132"/>
    </location>
</feature>
<feature type="domain" description="Erythromycin biosynthesis protein CIII-like C-terminal" evidence="2">
    <location>
        <begin position="294"/>
        <end position="404"/>
    </location>
</feature>
<evidence type="ECO:0000313" key="4">
    <source>
        <dbReference type="Proteomes" id="UP001480955"/>
    </source>
</evidence>
<dbReference type="PANTHER" id="PTHR48050">
    <property type="entry name" value="STEROL 3-BETA-GLUCOSYLTRANSFERASE"/>
    <property type="match status" value="1"/>
</dbReference>
<evidence type="ECO:0000259" key="1">
    <source>
        <dbReference type="Pfam" id="PF03033"/>
    </source>
</evidence>
<dbReference type="InterPro" id="IPR004276">
    <property type="entry name" value="GlycoTrans_28_N"/>
</dbReference>
<dbReference type="Pfam" id="PF06722">
    <property type="entry name" value="EryCIII-like_C"/>
    <property type="match status" value="1"/>
</dbReference>
<evidence type="ECO:0000259" key="2">
    <source>
        <dbReference type="Pfam" id="PF06722"/>
    </source>
</evidence>
<dbReference type="InterPro" id="IPR050426">
    <property type="entry name" value="Glycosyltransferase_28"/>
</dbReference>
<dbReference type="PANTHER" id="PTHR48050:SF13">
    <property type="entry name" value="STEROL 3-BETA-GLUCOSYLTRANSFERASE UGT80A2"/>
    <property type="match status" value="1"/>
</dbReference>
<organism evidence="3 4">
    <name type="scientific">Methylorubrum podarium</name>
    <dbReference type="NCBI Taxonomy" id="200476"/>
    <lineage>
        <taxon>Bacteria</taxon>
        <taxon>Pseudomonadati</taxon>
        <taxon>Pseudomonadota</taxon>
        <taxon>Alphaproteobacteria</taxon>
        <taxon>Hyphomicrobiales</taxon>
        <taxon>Methylobacteriaceae</taxon>
        <taxon>Methylorubrum</taxon>
    </lineage>
</organism>
<dbReference type="Gene3D" id="3.40.50.2000">
    <property type="entry name" value="Glycogen Phosphorylase B"/>
    <property type="match status" value="2"/>
</dbReference>
<comment type="caution">
    <text evidence="3">The sequence shown here is derived from an EMBL/GenBank/DDBJ whole genome shotgun (WGS) entry which is preliminary data.</text>
</comment>
<dbReference type="CDD" id="cd03784">
    <property type="entry name" value="GT1_Gtf-like"/>
    <property type="match status" value="1"/>
</dbReference>
<gene>
    <name evidence="3" type="ORF">ABS772_17300</name>
</gene>